<protein>
    <submittedName>
        <fullName evidence="2">SAM-dependent methyltransferase</fullName>
    </submittedName>
</protein>
<keyword evidence="2" id="KW-0489">Methyltransferase</keyword>
<comment type="caution">
    <text evidence="2">The sequence shown here is derived from an EMBL/GenBank/DDBJ whole genome shotgun (WGS) entry which is preliminary data.</text>
</comment>
<sequence>MDIDTIERVYRRYAPRYDFYFGALFQPGRRAVIQRMRCRPGERVLEVGVGTGLSLPLYPRDVQLVGIDISQEMLLRACVRQGRERLDHVAGLVRTDAERLCFADASFDKVVAMYVASVVPSPARLVEEMRRVCRPGGEIFIVNHFHHANPVIGGMERLISPMSRLMGFRPDVSLQRFIEETRLEVVERAPVNAFGYWTLLRAQPSRSLAVSARRRPDA</sequence>
<dbReference type="SUPFAM" id="SSF53335">
    <property type="entry name" value="S-adenosyl-L-methionine-dependent methyltransferases"/>
    <property type="match status" value="1"/>
</dbReference>
<evidence type="ECO:0000313" key="3">
    <source>
        <dbReference type="Proteomes" id="UP000177925"/>
    </source>
</evidence>
<evidence type="ECO:0000259" key="1">
    <source>
        <dbReference type="Pfam" id="PF08241"/>
    </source>
</evidence>
<name>A0A1F6TED8_9PROT</name>
<dbReference type="Gene3D" id="3.40.50.150">
    <property type="entry name" value="Vaccinia Virus protein VP39"/>
    <property type="match status" value="1"/>
</dbReference>
<dbReference type="InterPro" id="IPR029063">
    <property type="entry name" value="SAM-dependent_MTases_sf"/>
</dbReference>
<keyword evidence="2" id="KW-0808">Transferase</keyword>
<evidence type="ECO:0000313" key="2">
    <source>
        <dbReference type="EMBL" id="OGI43435.1"/>
    </source>
</evidence>
<dbReference type="Pfam" id="PF08241">
    <property type="entry name" value="Methyltransf_11"/>
    <property type="match status" value="1"/>
</dbReference>
<reference evidence="2 3" key="1">
    <citation type="journal article" date="2016" name="Nat. Commun.">
        <title>Thousands of microbial genomes shed light on interconnected biogeochemical processes in an aquifer system.</title>
        <authorList>
            <person name="Anantharaman K."/>
            <person name="Brown C.T."/>
            <person name="Hug L.A."/>
            <person name="Sharon I."/>
            <person name="Castelle C.J."/>
            <person name="Probst A.J."/>
            <person name="Thomas B.C."/>
            <person name="Singh A."/>
            <person name="Wilkins M.J."/>
            <person name="Karaoz U."/>
            <person name="Brodie E.L."/>
            <person name="Williams K.H."/>
            <person name="Hubbard S.S."/>
            <person name="Banfield J.F."/>
        </authorList>
    </citation>
    <scope>NUCLEOTIDE SEQUENCE [LARGE SCALE GENOMIC DNA]</scope>
</reference>
<dbReference type="PANTHER" id="PTHR42912">
    <property type="entry name" value="METHYLTRANSFERASE"/>
    <property type="match status" value="1"/>
</dbReference>
<dbReference type="InterPro" id="IPR050508">
    <property type="entry name" value="Methyltransf_Superfamily"/>
</dbReference>
<feature type="domain" description="Methyltransferase type 11" evidence="1">
    <location>
        <begin position="45"/>
        <end position="141"/>
    </location>
</feature>
<dbReference type="Proteomes" id="UP000177925">
    <property type="component" value="Unassembled WGS sequence"/>
</dbReference>
<dbReference type="EMBL" id="MFSS01000057">
    <property type="protein sequence ID" value="OGI43435.1"/>
    <property type="molecule type" value="Genomic_DNA"/>
</dbReference>
<accession>A0A1F6TED8</accession>
<gene>
    <name evidence="2" type="ORF">A2150_00330</name>
</gene>
<dbReference type="GO" id="GO:0008757">
    <property type="term" value="F:S-adenosylmethionine-dependent methyltransferase activity"/>
    <property type="evidence" value="ECO:0007669"/>
    <property type="project" value="InterPro"/>
</dbReference>
<dbReference type="AlphaFoldDB" id="A0A1F6TED8"/>
<dbReference type="CDD" id="cd02440">
    <property type="entry name" value="AdoMet_MTases"/>
    <property type="match status" value="1"/>
</dbReference>
<proteinExistence type="predicted"/>
<organism evidence="2 3">
    <name type="scientific">Candidatus Muproteobacteria bacterium RBG_16_64_11</name>
    <dbReference type="NCBI Taxonomy" id="1817758"/>
    <lineage>
        <taxon>Bacteria</taxon>
        <taxon>Pseudomonadati</taxon>
        <taxon>Pseudomonadota</taxon>
        <taxon>Candidatus Muproteobacteria</taxon>
    </lineage>
</organism>
<dbReference type="GO" id="GO:0032259">
    <property type="term" value="P:methylation"/>
    <property type="evidence" value="ECO:0007669"/>
    <property type="project" value="UniProtKB-KW"/>
</dbReference>
<dbReference type="STRING" id="1817758.A2150_00330"/>
<dbReference type="InterPro" id="IPR013216">
    <property type="entry name" value="Methyltransf_11"/>
</dbReference>